<reference evidence="3" key="1">
    <citation type="submission" date="2016-04" db="EMBL/GenBank/DDBJ databases">
        <authorList>
            <person name="Jeon C.O."/>
            <person name="Cho G.Y."/>
            <person name="Jeong H.I."/>
            <person name="Kim K.H."/>
        </authorList>
    </citation>
    <scope>NUCLEOTIDE SEQUENCE [LARGE SCALE GENOMIC DNA]</scope>
    <source>
        <strain evidence="3">LMG 1590</strain>
    </source>
</reference>
<evidence type="ECO:0000256" key="1">
    <source>
        <dbReference type="SAM" id="Phobius"/>
    </source>
</evidence>
<feature type="transmembrane region" description="Helical" evidence="1">
    <location>
        <begin position="12"/>
        <end position="33"/>
    </location>
</feature>
<protein>
    <submittedName>
        <fullName evidence="2">Uncharacterized protein</fullName>
    </submittedName>
</protein>
<keyword evidence="3" id="KW-1185">Reference proteome</keyword>
<dbReference type="Proteomes" id="UP000175973">
    <property type="component" value="Chromosome"/>
</dbReference>
<dbReference type="EMBL" id="CP015164">
    <property type="protein sequence ID" value="AOW47503.1"/>
    <property type="molecule type" value="Genomic_DNA"/>
</dbReference>
<evidence type="ECO:0000313" key="3">
    <source>
        <dbReference type="Proteomes" id="UP000175973"/>
    </source>
</evidence>
<name>A0A1D8QYS7_9PROT</name>
<dbReference type="KEGG" id="aasc:A4S02_12780"/>
<accession>A0A1D8QYS7</accession>
<gene>
    <name evidence="2" type="ORF">A4S02_12780</name>
</gene>
<keyword evidence="1" id="KW-0812">Transmembrane</keyword>
<evidence type="ECO:0000313" key="2">
    <source>
        <dbReference type="EMBL" id="AOW47503.1"/>
    </source>
</evidence>
<sequence length="68" mass="7627">MDGGVSFLLRIWRLFVFRGLWWFIACFCTLLVVQTGVEIKMARQGCCVGLMSMLEAAPMVACCKTFNG</sequence>
<organism evidence="2 3">
    <name type="scientific">Acetobacter ascendens</name>
    <dbReference type="NCBI Taxonomy" id="481146"/>
    <lineage>
        <taxon>Bacteria</taxon>
        <taxon>Pseudomonadati</taxon>
        <taxon>Pseudomonadota</taxon>
        <taxon>Alphaproteobacteria</taxon>
        <taxon>Acetobacterales</taxon>
        <taxon>Acetobacteraceae</taxon>
        <taxon>Acetobacter</taxon>
    </lineage>
</organism>
<keyword evidence="1" id="KW-1133">Transmembrane helix</keyword>
<proteinExistence type="predicted"/>
<dbReference type="AlphaFoldDB" id="A0A1D8QYS7"/>
<keyword evidence="1" id="KW-0472">Membrane</keyword>